<evidence type="ECO:0000256" key="1">
    <source>
        <dbReference type="SAM" id="Coils"/>
    </source>
</evidence>
<keyword evidence="3" id="KW-1185">Reference proteome</keyword>
<proteinExistence type="predicted"/>
<gene>
    <name evidence="2" type="ORF">PSON_ATCC_30995.1.T0870084</name>
</gene>
<feature type="coiled-coil region" evidence="1">
    <location>
        <begin position="140"/>
        <end position="167"/>
    </location>
</feature>
<dbReference type="OrthoDB" id="311855at2759"/>
<reference evidence="2" key="1">
    <citation type="submission" date="2021-01" db="EMBL/GenBank/DDBJ databases">
        <authorList>
            <consortium name="Genoscope - CEA"/>
            <person name="William W."/>
        </authorList>
    </citation>
    <scope>NUCLEOTIDE SEQUENCE</scope>
</reference>
<dbReference type="AlphaFoldDB" id="A0A8S1PUG8"/>
<evidence type="ECO:0000313" key="3">
    <source>
        <dbReference type="Proteomes" id="UP000692954"/>
    </source>
</evidence>
<comment type="caution">
    <text evidence="2">The sequence shown here is derived from an EMBL/GenBank/DDBJ whole genome shotgun (WGS) entry which is preliminary data.</text>
</comment>
<name>A0A8S1PUG8_9CILI</name>
<keyword evidence="1" id="KW-0175">Coiled coil</keyword>
<evidence type="ECO:0000313" key="2">
    <source>
        <dbReference type="EMBL" id="CAD8106641.1"/>
    </source>
</evidence>
<dbReference type="EMBL" id="CAJJDN010000087">
    <property type="protein sequence ID" value="CAD8106641.1"/>
    <property type="molecule type" value="Genomic_DNA"/>
</dbReference>
<sequence>MSTIEKAIQKLRKLSHEFELTHNSTEIHSNASFFEEERSQDFQDSDLSLQEDLSDQWDMSSICTDNSIIPSQTSEKITDLSSQSNPNQVIMNAHIVKQRFEDFISSNIKNNNSQIGKGIAIHVLGQGSIGKSNKKGKKLEKSNIKKIQNLNNQINNLNNINNSQDQQLQQSSFSNQNTQQKFTSQQNKQICQSQKFILAYLMVECDIQKQAHQRALNFMQKFMPDIKNKELLLNIEETYKIMLLPDQILYQLAQVLCQEERLQHLNLFLHRLNLPNNCHPLAAKAVDKISKHFKDSY</sequence>
<dbReference type="Proteomes" id="UP000692954">
    <property type="component" value="Unassembled WGS sequence"/>
</dbReference>
<organism evidence="2 3">
    <name type="scientific">Paramecium sonneborni</name>
    <dbReference type="NCBI Taxonomy" id="65129"/>
    <lineage>
        <taxon>Eukaryota</taxon>
        <taxon>Sar</taxon>
        <taxon>Alveolata</taxon>
        <taxon>Ciliophora</taxon>
        <taxon>Intramacronucleata</taxon>
        <taxon>Oligohymenophorea</taxon>
        <taxon>Peniculida</taxon>
        <taxon>Parameciidae</taxon>
        <taxon>Paramecium</taxon>
    </lineage>
</organism>
<protein>
    <submittedName>
        <fullName evidence="2">Uncharacterized protein</fullName>
    </submittedName>
</protein>
<accession>A0A8S1PUG8</accession>